<gene>
    <name evidence="3" type="ORF">IMZ08_17405</name>
</gene>
<protein>
    <recommendedName>
        <fullName evidence="5">CbiN domain protein</fullName>
    </recommendedName>
</protein>
<keyword evidence="2" id="KW-0732">Signal</keyword>
<name>A0ABR9QMT5_9BACI</name>
<dbReference type="SUPFAM" id="SSF50242">
    <property type="entry name" value="TIMP-like"/>
    <property type="match status" value="1"/>
</dbReference>
<evidence type="ECO:0000313" key="4">
    <source>
        <dbReference type="Proteomes" id="UP001516662"/>
    </source>
</evidence>
<evidence type="ECO:0000256" key="2">
    <source>
        <dbReference type="SAM" id="SignalP"/>
    </source>
</evidence>
<keyword evidence="1" id="KW-0812">Transmembrane</keyword>
<feature type="chain" id="PRO_5046975306" description="CbiN domain protein" evidence="2">
    <location>
        <begin position="30"/>
        <end position="184"/>
    </location>
</feature>
<evidence type="ECO:0000256" key="1">
    <source>
        <dbReference type="SAM" id="Phobius"/>
    </source>
</evidence>
<dbReference type="Proteomes" id="UP001516662">
    <property type="component" value="Unassembled WGS sequence"/>
</dbReference>
<keyword evidence="4" id="KW-1185">Reference proteome</keyword>
<feature type="signal peptide" evidence="2">
    <location>
        <begin position="1"/>
        <end position="29"/>
    </location>
</feature>
<sequence>MFKQPQILLFCLLVLFLTVSFYPSSHVMACDCYVPETAHEAQEKADAVFKGKVLQLKKEKIEGETYNVALISVSETWKGIDDTQVTVFTDWTSCQFDFEVGKEYLLYPNKLNGELRVIDCGRSVEIQFAANDLLQLGKGEDPTNMVQLEDEFQNNTFKTFIVLTLLIIMTVSIFGLARKWRRRI</sequence>
<keyword evidence="1" id="KW-1133">Transmembrane helix</keyword>
<reference evidence="3 4" key="1">
    <citation type="submission" date="2020-10" db="EMBL/GenBank/DDBJ databases">
        <title>Bacillus sp. HD4P25, an endophyte from a halophyte.</title>
        <authorList>
            <person name="Sun J.-Q."/>
        </authorList>
    </citation>
    <scope>NUCLEOTIDE SEQUENCE [LARGE SCALE GENOMIC DNA]</scope>
    <source>
        <strain evidence="3 4">YIM 93174</strain>
    </source>
</reference>
<evidence type="ECO:0000313" key="3">
    <source>
        <dbReference type="EMBL" id="MBE4909814.1"/>
    </source>
</evidence>
<comment type="caution">
    <text evidence="3">The sequence shown here is derived from an EMBL/GenBank/DDBJ whole genome shotgun (WGS) entry which is preliminary data.</text>
</comment>
<dbReference type="InterPro" id="IPR008993">
    <property type="entry name" value="TIMP-like_OB-fold"/>
</dbReference>
<dbReference type="Gene3D" id="2.40.50.120">
    <property type="match status" value="1"/>
</dbReference>
<evidence type="ECO:0008006" key="5">
    <source>
        <dbReference type="Google" id="ProtNLM"/>
    </source>
</evidence>
<dbReference type="RefSeq" id="WP_193538821.1">
    <property type="nucleotide sequence ID" value="NZ_JADCLJ010000024.1"/>
</dbReference>
<proteinExistence type="predicted"/>
<feature type="transmembrane region" description="Helical" evidence="1">
    <location>
        <begin position="157"/>
        <end position="177"/>
    </location>
</feature>
<dbReference type="EMBL" id="JADCLJ010000024">
    <property type="protein sequence ID" value="MBE4909814.1"/>
    <property type="molecule type" value="Genomic_DNA"/>
</dbReference>
<organism evidence="3 4">
    <name type="scientific">Litchfieldia luteola</name>
    <dbReference type="NCBI Taxonomy" id="682179"/>
    <lineage>
        <taxon>Bacteria</taxon>
        <taxon>Bacillati</taxon>
        <taxon>Bacillota</taxon>
        <taxon>Bacilli</taxon>
        <taxon>Bacillales</taxon>
        <taxon>Bacillaceae</taxon>
        <taxon>Litchfieldia</taxon>
    </lineage>
</organism>
<keyword evidence="1" id="KW-0472">Membrane</keyword>
<accession>A0ABR9QMT5</accession>